<feature type="region of interest" description="Disordered" evidence="1">
    <location>
        <begin position="37"/>
        <end position="58"/>
    </location>
</feature>
<dbReference type="EMBL" id="ACLJ02000003">
    <property type="protein sequence ID" value="EFK54216.1"/>
    <property type="molecule type" value="Genomic_DNA"/>
</dbReference>
<sequence length="155" mass="16250">MNRLLPAILAGVLCVSGCSSEQSEPVQVTATVTATHTTTTSETVSSTSSASVAAEPDTVTSETEPYVVECLVGTPGPALWSDGTIEHSEYCFYANDGPAYLEQESQSGLLPGGAAVNGYGYDEYGNPNPSSGELQAEWGCQQGYITDPEICSYFE</sequence>
<accession>D7WDI5</accession>
<gene>
    <name evidence="2" type="ORF">HMPREF0291_11873</name>
</gene>
<dbReference type="AlphaFoldDB" id="D7WDI5"/>
<evidence type="ECO:0000256" key="1">
    <source>
        <dbReference type="SAM" id="MobiDB-lite"/>
    </source>
</evidence>
<dbReference type="eggNOG" id="ENOG5031R2F">
    <property type="taxonomic scope" value="Bacteria"/>
</dbReference>
<feature type="compositionally biased region" description="Low complexity" evidence="1">
    <location>
        <begin position="37"/>
        <end position="54"/>
    </location>
</feature>
<comment type="caution">
    <text evidence="2">The sequence shown here is derived from an EMBL/GenBank/DDBJ whole genome shotgun (WGS) entry which is preliminary data.</text>
</comment>
<dbReference type="STRING" id="585529.HMPREF0291_11873"/>
<name>D7WDI5_9CORY</name>
<protein>
    <submittedName>
        <fullName evidence="2">Uncharacterized protein</fullName>
    </submittedName>
</protein>
<evidence type="ECO:0000313" key="3">
    <source>
        <dbReference type="Proteomes" id="UP000004208"/>
    </source>
</evidence>
<proteinExistence type="predicted"/>
<dbReference type="Proteomes" id="UP000004208">
    <property type="component" value="Unassembled WGS sequence"/>
</dbReference>
<keyword evidence="3" id="KW-1185">Reference proteome</keyword>
<dbReference type="HOGENOM" id="CLU_114457_0_0_11"/>
<evidence type="ECO:0000313" key="2">
    <source>
        <dbReference type="EMBL" id="EFK54216.1"/>
    </source>
</evidence>
<reference evidence="2" key="1">
    <citation type="submission" date="2010-06" db="EMBL/GenBank/DDBJ databases">
        <authorList>
            <person name="Muzny D."/>
            <person name="Qin X."/>
            <person name="Buhay C."/>
            <person name="Dugan-Rocha S."/>
            <person name="Ding Y."/>
            <person name="Chen G."/>
            <person name="Hawes A."/>
            <person name="Holder M."/>
            <person name="Jhangiani S."/>
            <person name="Johnson A."/>
            <person name="Khan Z."/>
            <person name="Li Z."/>
            <person name="Liu W."/>
            <person name="Liu X."/>
            <person name="Perez L."/>
            <person name="Shen H."/>
            <person name="Wang Q."/>
            <person name="Watt J."/>
            <person name="Xi L."/>
            <person name="Xin Y."/>
            <person name="Zhou J."/>
            <person name="Deng J."/>
            <person name="Jiang H."/>
            <person name="Liu Y."/>
            <person name="Qu J."/>
            <person name="Song X.-Z."/>
            <person name="Zhang L."/>
            <person name="Villasana D."/>
            <person name="Johnson A."/>
            <person name="Liu J."/>
            <person name="Liyanage D."/>
            <person name="Lorensuhewa L."/>
            <person name="Robinson T."/>
            <person name="Song A."/>
            <person name="Song B.-B."/>
            <person name="Dinh H."/>
            <person name="Thornton R."/>
            <person name="Coyle M."/>
            <person name="Francisco L."/>
            <person name="Jackson L."/>
            <person name="Javaid M."/>
            <person name="Korchina V."/>
            <person name="Kovar C."/>
            <person name="Mata R."/>
            <person name="Mathew T."/>
            <person name="Ngo R."/>
            <person name="Nguyen L."/>
            <person name="Nguyen N."/>
            <person name="Okwuonu G."/>
            <person name="Ongeri F."/>
            <person name="Pham C."/>
            <person name="Simmons D."/>
            <person name="Wilczek-Boney K."/>
            <person name="Hale W."/>
            <person name="Jakkamsetti A."/>
            <person name="Pham P."/>
            <person name="Ruth R."/>
            <person name="San Lucas F."/>
            <person name="Warren J."/>
            <person name="Zhang J."/>
            <person name="Zhao Z."/>
            <person name="Zhou C."/>
            <person name="Zhu D."/>
            <person name="Lee S."/>
            <person name="Bess C."/>
            <person name="Blankenburg K."/>
            <person name="Forbes L."/>
            <person name="Fu Q."/>
            <person name="Gubbala S."/>
            <person name="Hirani K."/>
            <person name="Jayaseelan J.C."/>
            <person name="Lara F."/>
            <person name="Munidasa M."/>
            <person name="Palculict T."/>
            <person name="Patil S."/>
            <person name="Pu L.-L."/>
            <person name="Saada N."/>
            <person name="Tang L."/>
            <person name="Weissenberger G."/>
            <person name="Zhu Y."/>
            <person name="Hemphill L."/>
            <person name="Shang Y."/>
            <person name="Youmans B."/>
            <person name="Ayvaz T."/>
            <person name="Ross M."/>
            <person name="Santibanez J."/>
            <person name="Aqrawi P."/>
            <person name="Gross S."/>
            <person name="Joshi V."/>
            <person name="Fowler G."/>
            <person name="Nazareth L."/>
            <person name="Reid J."/>
            <person name="Worley K."/>
            <person name="Petrosino J."/>
            <person name="Highlander S."/>
            <person name="Gibbs R."/>
        </authorList>
    </citation>
    <scope>NUCLEOTIDE SEQUENCE [LARGE SCALE GENOMIC DNA]</scope>
    <source>
        <strain evidence="2">ATCC 33030</strain>
    </source>
</reference>
<organism evidence="2 3">
    <name type="scientific">Corynebacterium genitalium ATCC 33030</name>
    <dbReference type="NCBI Taxonomy" id="585529"/>
    <lineage>
        <taxon>Bacteria</taxon>
        <taxon>Bacillati</taxon>
        <taxon>Actinomycetota</taxon>
        <taxon>Actinomycetes</taxon>
        <taxon>Mycobacteriales</taxon>
        <taxon>Corynebacteriaceae</taxon>
        <taxon>Corynebacterium</taxon>
    </lineage>
</organism>